<feature type="domain" description="Luciferase-like" evidence="1">
    <location>
        <begin position="17"/>
        <end position="182"/>
    </location>
</feature>
<reference evidence="2 3" key="1">
    <citation type="submission" date="2016-10" db="EMBL/GenBank/DDBJ databases">
        <authorList>
            <person name="de Groot N.N."/>
        </authorList>
    </citation>
    <scope>NUCLEOTIDE SEQUENCE [LARGE SCALE GENOMIC DNA]</scope>
    <source>
        <strain evidence="2 3">DSM 44468</strain>
    </source>
</reference>
<sequence length="335" mass="35930">MDVSCAFPTALDSPDNIALAEELGYHRAWLYDTPQQSPDVWMMLALAAERTERIGLGPGVLVPSLRHPMVNAAATAALTALAPGRVAVAFGTGFSGRRAMGYGAVPWSYMESYIRAYRGLLRGETIEWEGARMRMLHPEGHAPSRPVEVPVLVGALGPKGAKVARELGDGLYATLSTPEFMSEHPWVAYLAWGTVLDEDEAPDSDHARQTAGPGWALSLHGAYEFGGPDAVRALPGGQEWLDALEAEPPEQRHLSIHSGHCVELNAADTAAWRAGGSVTLRDVTLSGTRAEIRRKLDEFQALGVTEIVFQPCGSEVRAELENFLEAADPVLAGGA</sequence>
<dbReference type="STRING" id="115433.SAMN05421835_104323"/>
<name>A0A1I3QID0_9PSEU</name>
<dbReference type="AlphaFoldDB" id="A0A1I3QID0"/>
<dbReference type="GO" id="GO:0016705">
    <property type="term" value="F:oxidoreductase activity, acting on paired donors, with incorporation or reduction of molecular oxygen"/>
    <property type="evidence" value="ECO:0007669"/>
    <property type="project" value="InterPro"/>
</dbReference>
<dbReference type="OrthoDB" id="7816697at2"/>
<dbReference type="Pfam" id="PF00296">
    <property type="entry name" value="Bac_luciferase"/>
    <property type="match status" value="1"/>
</dbReference>
<dbReference type="RefSeq" id="WP_091505552.1">
    <property type="nucleotide sequence ID" value="NZ_CBDQZW010000003.1"/>
</dbReference>
<evidence type="ECO:0000313" key="2">
    <source>
        <dbReference type="EMBL" id="SFJ33011.1"/>
    </source>
</evidence>
<evidence type="ECO:0000259" key="1">
    <source>
        <dbReference type="Pfam" id="PF00296"/>
    </source>
</evidence>
<dbReference type="Proteomes" id="UP000199025">
    <property type="component" value="Unassembled WGS sequence"/>
</dbReference>
<dbReference type="InterPro" id="IPR050564">
    <property type="entry name" value="F420-G6PD/mer"/>
</dbReference>
<dbReference type="PANTHER" id="PTHR43244">
    <property type="match status" value="1"/>
</dbReference>
<dbReference type="PANTHER" id="PTHR43244:SF2">
    <property type="entry name" value="CONSERVED HYPOTHETICAL ALANINE AND PROLINE-RICH PROTEIN"/>
    <property type="match status" value="1"/>
</dbReference>
<keyword evidence="3" id="KW-1185">Reference proteome</keyword>
<dbReference type="InterPro" id="IPR011251">
    <property type="entry name" value="Luciferase-like_dom"/>
</dbReference>
<proteinExistence type="predicted"/>
<protein>
    <submittedName>
        <fullName evidence="2">5,10-methylenetetrahydromethanopterin reductase</fullName>
    </submittedName>
</protein>
<gene>
    <name evidence="2" type="ORF">SAMN05421835_104323</name>
</gene>
<dbReference type="Gene3D" id="3.20.20.30">
    <property type="entry name" value="Luciferase-like domain"/>
    <property type="match status" value="1"/>
</dbReference>
<dbReference type="InterPro" id="IPR036661">
    <property type="entry name" value="Luciferase-like_sf"/>
</dbReference>
<dbReference type="SUPFAM" id="SSF51679">
    <property type="entry name" value="Bacterial luciferase-like"/>
    <property type="match status" value="1"/>
</dbReference>
<evidence type="ECO:0000313" key="3">
    <source>
        <dbReference type="Proteomes" id="UP000199025"/>
    </source>
</evidence>
<organism evidence="2 3">
    <name type="scientific">Amycolatopsis sacchari</name>
    <dbReference type="NCBI Taxonomy" id="115433"/>
    <lineage>
        <taxon>Bacteria</taxon>
        <taxon>Bacillati</taxon>
        <taxon>Actinomycetota</taxon>
        <taxon>Actinomycetes</taxon>
        <taxon>Pseudonocardiales</taxon>
        <taxon>Pseudonocardiaceae</taxon>
        <taxon>Amycolatopsis</taxon>
    </lineage>
</organism>
<dbReference type="EMBL" id="FORP01000004">
    <property type="protein sequence ID" value="SFJ33011.1"/>
    <property type="molecule type" value="Genomic_DNA"/>
</dbReference>
<accession>A0A1I3QID0</accession>